<dbReference type="EMBL" id="PRDK01000007">
    <property type="protein sequence ID" value="MBE8714733.1"/>
    <property type="molecule type" value="Genomic_DNA"/>
</dbReference>
<dbReference type="GO" id="GO:0046677">
    <property type="term" value="P:response to antibiotic"/>
    <property type="evidence" value="ECO:0007669"/>
    <property type="project" value="UniProtKB-UniRule"/>
</dbReference>
<keyword evidence="5 6" id="KW-0046">Antibiotic resistance</keyword>
<feature type="domain" description="Beta-lactamase class A catalytic" evidence="7">
    <location>
        <begin position="37"/>
        <end position="264"/>
    </location>
</feature>
<proteinExistence type="inferred from homology"/>
<dbReference type="InterPro" id="IPR000871">
    <property type="entry name" value="Beta-lactam_class-A"/>
</dbReference>
<dbReference type="PRINTS" id="PR00118">
    <property type="entry name" value="BLACTAMASEA"/>
</dbReference>
<dbReference type="SUPFAM" id="SSF56601">
    <property type="entry name" value="beta-lactamase/transpeptidase-like"/>
    <property type="match status" value="1"/>
</dbReference>
<keyword evidence="9" id="KW-1185">Reference proteome</keyword>
<organism evidence="8 9">
    <name type="scientific">Sphingobacterium hungaricum</name>
    <dbReference type="NCBI Taxonomy" id="2082723"/>
    <lineage>
        <taxon>Bacteria</taxon>
        <taxon>Pseudomonadati</taxon>
        <taxon>Bacteroidota</taxon>
        <taxon>Sphingobacteriia</taxon>
        <taxon>Sphingobacteriales</taxon>
        <taxon>Sphingobacteriaceae</taxon>
        <taxon>Sphingobacterium</taxon>
    </lineage>
</organism>
<evidence type="ECO:0000256" key="5">
    <source>
        <dbReference type="ARBA" id="ARBA00023251"/>
    </source>
</evidence>
<keyword evidence="4 6" id="KW-0378">Hydrolase</keyword>
<sequence>MKYIVAIILVLFFGKSFSQNLETSIENILRDKKAQVGVSIFHLESGEKINHHGDKFYAMQSVFKYPIALVVLDKMQKENIPLNHTLLVTKADLLENTWSPLRDKYPNGNSAVTMDELLSVMVSRSDNNACDILLRWIGGPDVAEQYFENLGIENLKIVADEETMGSDWNIQYLNYSSPNDMNNLLQKSFTQPLLANDYQSFLWKIMKETSTGLNRIKGLLPKNTVVYHKTGTSAVTSYGLAGALNDVGIIELPNKKHLAISIFVNNSLENEETNDKIIAEISKAAFDYFLTK</sequence>
<comment type="caution">
    <text evidence="8">The sequence shown here is derived from an EMBL/GenBank/DDBJ whole genome shotgun (WGS) entry which is preliminary data.</text>
</comment>
<accession>A0A928YSY6</accession>
<gene>
    <name evidence="8" type="ORF">C4F49_13675</name>
</gene>
<evidence type="ECO:0000256" key="2">
    <source>
        <dbReference type="ARBA" id="ARBA00009009"/>
    </source>
</evidence>
<dbReference type="Gene3D" id="3.40.710.10">
    <property type="entry name" value="DD-peptidase/beta-lactamase superfamily"/>
    <property type="match status" value="1"/>
</dbReference>
<dbReference type="NCBIfam" id="NF033103">
    <property type="entry name" value="bla_class_A"/>
    <property type="match status" value="1"/>
</dbReference>
<dbReference type="PROSITE" id="PS00146">
    <property type="entry name" value="BETA_LACTAMASE_A"/>
    <property type="match status" value="1"/>
</dbReference>
<dbReference type="RefSeq" id="WP_196936019.1">
    <property type="nucleotide sequence ID" value="NZ_MU158698.1"/>
</dbReference>
<dbReference type="PANTHER" id="PTHR35333:SF3">
    <property type="entry name" value="BETA-LACTAMASE-TYPE TRANSPEPTIDASE FOLD CONTAINING PROTEIN"/>
    <property type="match status" value="1"/>
</dbReference>
<protein>
    <recommendedName>
        <fullName evidence="3 6">Beta-lactamase</fullName>
        <ecNumber evidence="3 6">3.5.2.6</ecNumber>
    </recommendedName>
</protein>
<dbReference type="GO" id="GO:0008800">
    <property type="term" value="F:beta-lactamase activity"/>
    <property type="evidence" value="ECO:0007669"/>
    <property type="project" value="UniProtKB-UniRule"/>
</dbReference>
<comment type="similarity">
    <text evidence="2 6">Belongs to the class-A beta-lactamase family.</text>
</comment>
<dbReference type="InterPro" id="IPR012338">
    <property type="entry name" value="Beta-lactam/transpept-like"/>
</dbReference>
<evidence type="ECO:0000256" key="3">
    <source>
        <dbReference type="ARBA" id="ARBA00012865"/>
    </source>
</evidence>
<dbReference type="EC" id="3.5.2.6" evidence="3 6"/>
<reference evidence="8" key="1">
    <citation type="submission" date="2018-02" db="EMBL/GenBank/DDBJ databases">
        <authorList>
            <person name="Vasarhelyi B.M."/>
            <person name="Deshmukh S."/>
            <person name="Balint B."/>
            <person name="Kukolya J."/>
        </authorList>
    </citation>
    <scope>NUCLEOTIDE SEQUENCE</scope>
    <source>
        <strain evidence="8">KB22</strain>
    </source>
</reference>
<dbReference type="AlphaFoldDB" id="A0A928YSY6"/>
<evidence type="ECO:0000313" key="8">
    <source>
        <dbReference type="EMBL" id="MBE8714733.1"/>
    </source>
</evidence>
<dbReference type="InterPro" id="IPR023650">
    <property type="entry name" value="Beta-lactam_class-A_AS"/>
</dbReference>
<evidence type="ECO:0000256" key="6">
    <source>
        <dbReference type="RuleBase" id="RU361140"/>
    </source>
</evidence>
<comment type="catalytic activity">
    <reaction evidence="1 6">
        <text>a beta-lactam + H2O = a substituted beta-amino acid</text>
        <dbReference type="Rhea" id="RHEA:20401"/>
        <dbReference type="ChEBI" id="CHEBI:15377"/>
        <dbReference type="ChEBI" id="CHEBI:35627"/>
        <dbReference type="ChEBI" id="CHEBI:140347"/>
        <dbReference type="EC" id="3.5.2.6"/>
    </reaction>
</comment>
<dbReference type="Proteomes" id="UP000616201">
    <property type="component" value="Unassembled WGS sequence"/>
</dbReference>
<evidence type="ECO:0000259" key="7">
    <source>
        <dbReference type="Pfam" id="PF13354"/>
    </source>
</evidence>
<dbReference type="InterPro" id="IPR045155">
    <property type="entry name" value="Beta-lactam_cat"/>
</dbReference>
<dbReference type="PANTHER" id="PTHR35333">
    <property type="entry name" value="BETA-LACTAMASE"/>
    <property type="match status" value="1"/>
</dbReference>
<dbReference type="GO" id="GO:0030655">
    <property type="term" value="P:beta-lactam antibiotic catabolic process"/>
    <property type="evidence" value="ECO:0007669"/>
    <property type="project" value="InterPro"/>
</dbReference>
<evidence type="ECO:0000256" key="4">
    <source>
        <dbReference type="ARBA" id="ARBA00022801"/>
    </source>
</evidence>
<dbReference type="NCBIfam" id="NF012099">
    <property type="entry name" value="SubclassA2"/>
    <property type="match status" value="1"/>
</dbReference>
<evidence type="ECO:0000256" key="1">
    <source>
        <dbReference type="ARBA" id="ARBA00001526"/>
    </source>
</evidence>
<dbReference type="Pfam" id="PF13354">
    <property type="entry name" value="Beta-lactamase2"/>
    <property type="match status" value="1"/>
</dbReference>
<name>A0A928YSY6_9SPHI</name>
<evidence type="ECO:0000313" key="9">
    <source>
        <dbReference type="Proteomes" id="UP000616201"/>
    </source>
</evidence>